<evidence type="ECO:0000256" key="6">
    <source>
        <dbReference type="SAM" id="Phobius"/>
    </source>
</evidence>
<feature type="domain" description="Histidine kinase" evidence="7">
    <location>
        <begin position="284"/>
        <end position="498"/>
    </location>
</feature>
<dbReference type="SMART" id="SM00388">
    <property type="entry name" value="HisKA"/>
    <property type="match status" value="1"/>
</dbReference>
<dbReference type="RefSeq" id="WP_219158832.1">
    <property type="nucleotide sequence ID" value="NZ_JAHWGL010000038.1"/>
</dbReference>
<dbReference type="PANTHER" id="PTHR43711">
    <property type="entry name" value="TWO-COMPONENT HISTIDINE KINASE"/>
    <property type="match status" value="1"/>
</dbReference>
<dbReference type="EMBL" id="JAHWGL010000038">
    <property type="protein sequence ID" value="MBW3129032.1"/>
    <property type="molecule type" value="Genomic_DNA"/>
</dbReference>
<sequence>MNKRIWLATGLMLLGTLGVLIFQAYWTYQTFQQAERRLIQDAQAALVATRDQALALQRQQLLRQYRGWLRDTSHVRISCFVNHDSLTEFRLTAYHHGRPARPKDQFDIGFEDFKPRLAHITPAAQAFFIRRFTEGPVRRNLEEGFYYFYLQWLGRQLDTAVRRSTTTPATFQRLFAAELRRRGLHEVAFQVQLRSSVHAAPMPPAPTAFPVALPPQPLGLRQPAQQTVRVWLPATSAVVLRQLRGVLWASGLLMGLVLGCFGYTVSTMRRQKRLADLKDDFTHNMTHELKTPVATIQLAADSLQYFQLDTVTSAEYTALISEQAGRLNGLIEQILRSMALEQHALPLARQPLDWVQLITTTLTQHAPHFAQTDRHVCWEPPAIPAMVCGDATHLANVLSTLLDNARKYGGPHLRLHLETAPTGISLHVHDDGPGIPATFQAHVFDKFFRVPSGNVHAVKGYGLGLHYARQVAEQHGGSLQLHSKTGQGTTFLLTLPLA</sequence>
<name>A0ABS6X0M3_9BACT</name>
<comment type="caution">
    <text evidence="8">The sequence shown here is derived from an EMBL/GenBank/DDBJ whole genome shotgun (WGS) entry which is preliminary data.</text>
</comment>
<evidence type="ECO:0000256" key="4">
    <source>
        <dbReference type="ARBA" id="ARBA00022777"/>
    </source>
</evidence>
<evidence type="ECO:0000313" key="9">
    <source>
        <dbReference type="Proteomes" id="UP000826188"/>
    </source>
</evidence>
<evidence type="ECO:0000256" key="2">
    <source>
        <dbReference type="ARBA" id="ARBA00012438"/>
    </source>
</evidence>
<dbReference type="EC" id="2.7.13.3" evidence="2"/>
<evidence type="ECO:0000259" key="7">
    <source>
        <dbReference type="PROSITE" id="PS50109"/>
    </source>
</evidence>
<dbReference type="Pfam" id="PF00512">
    <property type="entry name" value="HisKA"/>
    <property type="match status" value="1"/>
</dbReference>
<evidence type="ECO:0000313" key="8">
    <source>
        <dbReference type="EMBL" id="MBW3129032.1"/>
    </source>
</evidence>
<dbReference type="Pfam" id="PF02518">
    <property type="entry name" value="HATPase_c"/>
    <property type="match status" value="1"/>
</dbReference>
<comment type="catalytic activity">
    <reaction evidence="1">
        <text>ATP + protein L-histidine = ADP + protein N-phospho-L-histidine.</text>
        <dbReference type="EC" id="2.7.13.3"/>
    </reaction>
</comment>
<dbReference type="InterPro" id="IPR003594">
    <property type="entry name" value="HATPase_dom"/>
</dbReference>
<dbReference type="GO" id="GO:0016301">
    <property type="term" value="F:kinase activity"/>
    <property type="evidence" value="ECO:0007669"/>
    <property type="project" value="UniProtKB-KW"/>
</dbReference>
<gene>
    <name evidence="8" type="ORF">KYK14_10750</name>
</gene>
<keyword evidence="4 8" id="KW-0418">Kinase</keyword>
<dbReference type="CDD" id="cd00082">
    <property type="entry name" value="HisKA"/>
    <property type="match status" value="1"/>
</dbReference>
<keyword evidence="3" id="KW-0808">Transferase</keyword>
<dbReference type="InterPro" id="IPR003661">
    <property type="entry name" value="HisK_dim/P_dom"/>
</dbReference>
<evidence type="ECO:0000256" key="1">
    <source>
        <dbReference type="ARBA" id="ARBA00000085"/>
    </source>
</evidence>
<keyword evidence="9" id="KW-1185">Reference proteome</keyword>
<feature type="transmembrane region" description="Helical" evidence="6">
    <location>
        <begin position="245"/>
        <end position="265"/>
    </location>
</feature>
<dbReference type="PROSITE" id="PS50109">
    <property type="entry name" value="HIS_KIN"/>
    <property type="match status" value="1"/>
</dbReference>
<dbReference type="CDD" id="cd00075">
    <property type="entry name" value="HATPase"/>
    <property type="match status" value="1"/>
</dbReference>
<proteinExistence type="predicted"/>
<keyword evidence="6" id="KW-0472">Membrane</keyword>
<dbReference type="PANTHER" id="PTHR43711:SF1">
    <property type="entry name" value="HISTIDINE KINASE 1"/>
    <property type="match status" value="1"/>
</dbReference>
<evidence type="ECO:0000256" key="5">
    <source>
        <dbReference type="ARBA" id="ARBA00023012"/>
    </source>
</evidence>
<feature type="transmembrane region" description="Helical" evidence="6">
    <location>
        <begin position="5"/>
        <end position="26"/>
    </location>
</feature>
<dbReference type="InterPro" id="IPR050736">
    <property type="entry name" value="Sensor_HK_Regulatory"/>
</dbReference>
<dbReference type="Proteomes" id="UP000826188">
    <property type="component" value="Unassembled WGS sequence"/>
</dbReference>
<keyword evidence="6" id="KW-1133">Transmembrane helix</keyword>
<evidence type="ECO:0000256" key="3">
    <source>
        <dbReference type="ARBA" id="ARBA00022679"/>
    </source>
</evidence>
<dbReference type="SMART" id="SM00387">
    <property type="entry name" value="HATPase_c"/>
    <property type="match status" value="1"/>
</dbReference>
<protein>
    <recommendedName>
        <fullName evidence="2">histidine kinase</fullName>
        <ecNumber evidence="2">2.7.13.3</ecNumber>
    </recommendedName>
</protein>
<keyword evidence="6" id="KW-0812">Transmembrane</keyword>
<dbReference type="InterPro" id="IPR005467">
    <property type="entry name" value="His_kinase_dom"/>
</dbReference>
<organism evidence="8 9">
    <name type="scientific">Hymenobacter profundi</name>
    <dbReference type="NCBI Taxonomy" id="1982110"/>
    <lineage>
        <taxon>Bacteria</taxon>
        <taxon>Pseudomonadati</taxon>
        <taxon>Bacteroidota</taxon>
        <taxon>Cytophagia</taxon>
        <taxon>Cytophagales</taxon>
        <taxon>Hymenobacteraceae</taxon>
        <taxon>Hymenobacter</taxon>
    </lineage>
</organism>
<keyword evidence="5" id="KW-0902">Two-component regulatory system</keyword>
<reference evidence="8 9" key="1">
    <citation type="submission" date="2021-07" db="EMBL/GenBank/DDBJ databases">
        <title>Hymenobacter profundi sp. nov., isolated from deep-sea water.</title>
        <authorList>
            <person name="Kim M.K."/>
        </authorList>
    </citation>
    <scope>NUCLEOTIDE SEQUENCE [LARGE SCALE GENOMIC DNA]</scope>
    <source>
        <strain evidence="8 9">M2</strain>
    </source>
</reference>
<accession>A0ABS6X0M3</accession>